<protein>
    <submittedName>
        <fullName evidence="1">Uncharacterized protein</fullName>
    </submittedName>
</protein>
<gene>
    <name evidence="1" type="ORF">C3E78_03655</name>
</gene>
<dbReference type="OrthoDB" id="3780094at2"/>
<evidence type="ECO:0000313" key="1">
    <source>
        <dbReference type="EMBL" id="AWB91385.1"/>
    </source>
</evidence>
<sequence length="560" mass="56647">MGLRRRQDERGTVLVMVVLLMTVLLTFTAFAVDLGVQRVARRDMQSLSDAVALDLARQLKGRSAATILADPAFDRVLTQSLAQNSSTVGKAPAVTPVLGTVNSTTGEFTPVSGGAVPTAVKVISATSVGFAFVPGDGQAARSSIASAADPTVCFSVSPSALTLDTSTGALGPLLDSILRIRLGVLNPAGLLDVKGIEVPLADIAIELGAVTPQALLGKTSVSLYDFVLASATALSKNGHTAQAEVLRAIGVQISGVSVNLARILDLDVANEAGLGAKIDVFDIVTAAIFAANGSNAVDVKGLSLNIPGIGGVEDLSVTITEPPRVACGKAGVTARSAQVKVHLKAGVDPLSIGAANVLLDIGIDLGRGEGTLTNIACGSTSSAVINAKTGVASVYGPSVPDSLGLLSLEVGQWGKLPVLGPILWLLSPLLGNKVLAAKVQIGAALAQGGPKDLTFTSSTTGTDIPSQSVSADSNVLNLQLKGTKISLLDGSPLGGLLGLLLDPLLEAIVDGIVTPLVNGPVNSLLSTLLYPVLGLLGVKIAQTDVAVHGTIDCQTVRLVG</sequence>
<accession>A0A2S0WJ66</accession>
<dbReference type="EMBL" id="CP026952">
    <property type="protein sequence ID" value="AWB91385.1"/>
    <property type="molecule type" value="Genomic_DNA"/>
</dbReference>
<evidence type="ECO:0000313" key="2">
    <source>
        <dbReference type="Proteomes" id="UP000244384"/>
    </source>
</evidence>
<organism evidence="1 2">
    <name type="scientific">Aeromicrobium chenweiae</name>
    <dbReference type="NCBI Taxonomy" id="2079793"/>
    <lineage>
        <taxon>Bacteria</taxon>
        <taxon>Bacillati</taxon>
        <taxon>Actinomycetota</taxon>
        <taxon>Actinomycetes</taxon>
        <taxon>Propionibacteriales</taxon>
        <taxon>Nocardioidaceae</taxon>
        <taxon>Aeromicrobium</taxon>
    </lineage>
</organism>
<dbReference type="RefSeq" id="WP_108577031.1">
    <property type="nucleotide sequence ID" value="NZ_CP026952.1"/>
</dbReference>
<reference evidence="2" key="1">
    <citation type="submission" date="2018-01" db="EMBL/GenBank/DDBJ databases">
        <authorList>
            <person name="Li J."/>
        </authorList>
    </citation>
    <scope>NUCLEOTIDE SEQUENCE [LARGE SCALE GENOMIC DNA]</scope>
    <source>
        <strain evidence="2">592</strain>
    </source>
</reference>
<dbReference type="Proteomes" id="UP000244384">
    <property type="component" value="Chromosome"/>
</dbReference>
<proteinExistence type="predicted"/>
<dbReference type="KEGG" id="aez:C3E78_03655"/>
<dbReference type="InterPro" id="IPR028087">
    <property type="entry name" value="Tad_N"/>
</dbReference>
<keyword evidence="2" id="KW-1185">Reference proteome</keyword>
<dbReference type="AlphaFoldDB" id="A0A2S0WJ66"/>
<name>A0A2S0WJ66_9ACTN</name>
<dbReference type="Pfam" id="PF13400">
    <property type="entry name" value="Tad"/>
    <property type="match status" value="1"/>
</dbReference>
<accession>A0A5F2EMQ8</accession>